<sequence length="79" mass="8579">MATKHKADEVNDRVPGFSGIKTEPSGDDTDKCDVDSKEPIKTMSELESPTTSGIVEQVFIKKEDDPDAGGTASTRYFLN</sequence>
<dbReference type="AlphaFoldDB" id="A0A653BPZ0"/>
<gene>
    <name evidence="2" type="ORF">CALMAC_LOCUS2851</name>
</gene>
<dbReference type="Proteomes" id="UP000410492">
    <property type="component" value="Unassembled WGS sequence"/>
</dbReference>
<proteinExistence type="predicted"/>
<evidence type="ECO:0000256" key="1">
    <source>
        <dbReference type="SAM" id="MobiDB-lite"/>
    </source>
</evidence>
<feature type="non-terminal residue" evidence="2">
    <location>
        <position position="79"/>
    </location>
</feature>
<feature type="region of interest" description="Disordered" evidence="1">
    <location>
        <begin position="1"/>
        <end position="35"/>
    </location>
</feature>
<organism evidence="2 3">
    <name type="scientific">Callosobruchus maculatus</name>
    <name type="common">Southern cowpea weevil</name>
    <name type="synonym">Pulse bruchid</name>
    <dbReference type="NCBI Taxonomy" id="64391"/>
    <lineage>
        <taxon>Eukaryota</taxon>
        <taxon>Metazoa</taxon>
        <taxon>Ecdysozoa</taxon>
        <taxon>Arthropoda</taxon>
        <taxon>Hexapoda</taxon>
        <taxon>Insecta</taxon>
        <taxon>Pterygota</taxon>
        <taxon>Neoptera</taxon>
        <taxon>Endopterygota</taxon>
        <taxon>Coleoptera</taxon>
        <taxon>Polyphaga</taxon>
        <taxon>Cucujiformia</taxon>
        <taxon>Chrysomeloidea</taxon>
        <taxon>Chrysomelidae</taxon>
        <taxon>Bruchinae</taxon>
        <taxon>Bruchini</taxon>
        <taxon>Callosobruchus</taxon>
    </lineage>
</organism>
<reference evidence="2 3" key="1">
    <citation type="submission" date="2019-01" db="EMBL/GenBank/DDBJ databases">
        <authorList>
            <person name="Sayadi A."/>
        </authorList>
    </citation>
    <scope>NUCLEOTIDE SEQUENCE [LARGE SCALE GENOMIC DNA]</scope>
</reference>
<protein>
    <submittedName>
        <fullName evidence="2">Uncharacterized protein</fullName>
    </submittedName>
</protein>
<accession>A0A653BPZ0</accession>
<dbReference type="EMBL" id="CAACVG010003655">
    <property type="protein sequence ID" value="VEN37673.1"/>
    <property type="molecule type" value="Genomic_DNA"/>
</dbReference>
<evidence type="ECO:0000313" key="3">
    <source>
        <dbReference type="Proteomes" id="UP000410492"/>
    </source>
</evidence>
<evidence type="ECO:0000313" key="2">
    <source>
        <dbReference type="EMBL" id="VEN37673.1"/>
    </source>
</evidence>
<keyword evidence="3" id="KW-1185">Reference proteome</keyword>
<feature type="compositionally biased region" description="Basic and acidic residues" evidence="1">
    <location>
        <begin position="1"/>
        <end position="12"/>
    </location>
</feature>
<name>A0A653BPZ0_CALMS</name>